<evidence type="ECO:0000313" key="2">
    <source>
        <dbReference type="Proteomes" id="UP000054350"/>
    </source>
</evidence>
<sequence length="261" mass="28400">MTPKFCNSPPSLEQTLWCCCGYRATLHRRPDPCTHQCGHPSPIVQHFLPHFQSTPTARRIRSPHARTVLEPSHPFRCRTRHSTSVQDHQTCKTYASANAKQLPAASRVVAARSKYSPVFCTDSTQQFPVAARIAARGTTRTRHGSAAAVGTDARQRTEQAAHRLGDLAPGLPSRNNGNNAATATIATTSLLDAPAGPAGWPAIADEHRVPASRTAFRTDLSTSRRSRCTTSARHGAHDRAQDRRCGPVKCVQLVPVVLLLQ</sequence>
<dbReference type="VEuPathDB" id="FungiDB:AMAG_20069"/>
<keyword evidence="2" id="KW-1185">Reference proteome</keyword>
<protein>
    <submittedName>
        <fullName evidence="1">Uncharacterized protein</fullName>
    </submittedName>
</protein>
<reference evidence="2" key="2">
    <citation type="submission" date="2009-11" db="EMBL/GenBank/DDBJ databases">
        <title>The Genome Sequence of Allomyces macrogynus strain ATCC 38327.</title>
        <authorList>
            <consortium name="The Broad Institute Genome Sequencing Platform"/>
            <person name="Russ C."/>
            <person name="Cuomo C."/>
            <person name="Shea T."/>
            <person name="Young S.K."/>
            <person name="Zeng Q."/>
            <person name="Koehrsen M."/>
            <person name="Haas B."/>
            <person name="Borodovsky M."/>
            <person name="Guigo R."/>
            <person name="Alvarado L."/>
            <person name="Berlin A."/>
            <person name="Borenstein D."/>
            <person name="Chen Z."/>
            <person name="Engels R."/>
            <person name="Freedman E."/>
            <person name="Gellesch M."/>
            <person name="Goldberg J."/>
            <person name="Griggs A."/>
            <person name="Gujja S."/>
            <person name="Heiman D."/>
            <person name="Hepburn T."/>
            <person name="Howarth C."/>
            <person name="Jen D."/>
            <person name="Larson L."/>
            <person name="Lewis B."/>
            <person name="Mehta T."/>
            <person name="Park D."/>
            <person name="Pearson M."/>
            <person name="Roberts A."/>
            <person name="Saif S."/>
            <person name="Shenoy N."/>
            <person name="Sisk P."/>
            <person name="Stolte C."/>
            <person name="Sykes S."/>
            <person name="Walk T."/>
            <person name="White J."/>
            <person name="Yandava C."/>
            <person name="Burger G."/>
            <person name="Gray M.W."/>
            <person name="Holland P.W.H."/>
            <person name="King N."/>
            <person name="Lang F.B.F."/>
            <person name="Roger A.J."/>
            <person name="Ruiz-Trillo I."/>
            <person name="Lander E."/>
            <person name="Nusbaum C."/>
        </authorList>
    </citation>
    <scope>NUCLEOTIDE SEQUENCE [LARGE SCALE GENOMIC DNA]</scope>
    <source>
        <strain evidence="2">ATCC 38327</strain>
    </source>
</reference>
<gene>
    <name evidence="1" type="ORF">AMAG_20069</name>
</gene>
<dbReference type="Proteomes" id="UP000054350">
    <property type="component" value="Unassembled WGS sequence"/>
</dbReference>
<organism evidence="1 2">
    <name type="scientific">Allomyces macrogynus (strain ATCC 38327)</name>
    <name type="common">Allomyces javanicus var. macrogynus</name>
    <dbReference type="NCBI Taxonomy" id="578462"/>
    <lineage>
        <taxon>Eukaryota</taxon>
        <taxon>Fungi</taxon>
        <taxon>Fungi incertae sedis</taxon>
        <taxon>Blastocladiomycota</taxon>
        <taxon>Blastocladiomycetes</taxon>
        <taxon>Blastocladiales</taxon>
        <taxon>Blastocladiaceae</taxon>
        <taxon>Allomyces</taxon>
    </lineage>
</organism>
<dbReference type="EMBL" id="GG745365">
    <property type="protein sequence ID" value="KNE70249.1"/>
    <property type="molecule type" value="Genomic_DNA"/>
</dbReference>
<accession>A0A0L0T6Q3</accession>
<dbReference type="AlphaFoldDB" id="A0A0L0T6Q3"/>
<name>A0A0L0T6Q3_ALLM3</name>
<evidence type="ECO:0000313" key="1">
    <source>
        <dbReference type="EMBL" id="KNE70249.1"/>
    </source>
</evidence>
<proteinExistence type="predicted"/>
<reference evidence="1 2" key="1">
    <citation type="submission" date="2009-11" db="EMBL/GenBank/DDBJ databases">
        <title>Annotation of Allomyces macrogynus ATCC 38327.</title>
        <authorList>
            <consortium name="The Broad Institute Genome Sequencing Platform"/>
            <person name="Russ C."/>
            <person name="Cuomo C."/>
            <person name="Burger G."/>
            <person name="Gray M.W."/>
            <person name="Holland P.W.H."/>
            <person name="King N."/>
            <person name="Lang F.B.F."/>
            <person name="Roger A.J."/>
            <person name="Ruiz-Trillo I."/>
            <person name="Young S.K."/>
            <person name="Zeng Q."/>
            <person name="Gargeya S."/>
            <person name="Fitzgerald M."/>
            <person name="Haas B."/>
            <person name="Abouelleil A."/>
            <person name="Alvarado L."/>
            <person name="Arachchi H.M."/>
            <person name="Berlin A."/>
            <person name="Chapman S.B."/>
            <person name="Gearin G."/>
            <person name="Goldberg J."/>
            <person name="Griggs A."/>
            <person name="Gujja S."/>
            <person name="Hansen M."/>
            <person name="Heiman D."/>
            <person name="Howarth C."/>
            <person name="Larimer J."/>
            <person name="Lui A."/>
            <person name="MacDonald P.J.P."/>
            <person name="McCowen C."/>
            <person name="Montmayeur A."/>
            <person name="Murphy C."/>
            <person name="Neiman D."/>
            <person name="Pearson M."/>
            <person name="Priest M."/>
            <person name="Roberts A."/>
            <person name="Saif S."/>
            <person name="Shea T."/>
            <person name="Sisk P."/>
            <person name="Stolte C."/>
            <person name="Sykes S."/>
            <person name="Wortman J."/>
            <person name="Nusbaum C."/>
            <person name="Birren B."/>
        </authorList>
    </citation>
    <scope>NUCLEOTIDE SEQUENCE [LARGE SCALE GENOMIC DNA]</scope>
    <source>
        <strain evidence="1 2">ATCC 38327</strain>
    </source>
</reference>